<evidence type="ECO:0000256" key="1">
    <source>
        <dbReference type="ARBA" id="ARBA00004651"/>
    </source>
</evidence>
<feature type="transmembrane region" description="Helical" evidence="7">
    <location>
        <begin position="29"/>
        <end position="53"/>
    </location>
</feature>
<dbReference type="Proteomes" id="UP000032545">
    <property type="component" value="Unassembled WGS sequence"/>
</dbReference>
<evidence type="ECO:0000256" key="2">
    <source>
        <dbReference type="ARBA" id="ARBA00011006"/>
    </source>
</evidence>
<dbReference type="AlphaFoldDB" id="A0A0D8BEC7"/>
<dbReference type="PANTHER" id="PTHR33884">
    <property type="entry name" value="UPF0410 PROTEIN YMGE"/>
    <property type="match status" value="1"/>
</dbReference>
<comment type="caution">
    <text evidence="8">The sequence shown here is derived from an EMBL/GenBank/DDBJ whole genome shotgun (WGS) entry which is preliminary data.</text>
</comment>
<evidence type="ECO:0000256" key="4">
    <source>
        <dbReference type="ARBA" id="ARBA00022692"/>
    </source>
</evidence>
<reference evidence="9" key="1">
    <citation type="submission" date="2015-02" db="EMBL/GenBank/DDBJ databases">
        <title>Draft Genome of Frankia sp. CpI1-S.</title>
        <authorList>
            <person name="Oshone R.T."/>
            <person name="Ngom M."/>
            <person name="Ghodhbane-Gtari F."/>
            <person name="Gtari M."/>
            <person name="Morris K."/>
            <person name="Thomas K."/>
            <person name="Sen A."/>
            <person name="Tisa L.S."/>
        </authorList>
    </citation>
    <scope>NUCLEOTIDE SEQUENCE [LARGE SCALE GENOMIC DNA]</scope>
    <source>
        <strain evidence="9">CpI1-S</strain>
    </source>
</reference>
<evidence type="ECO:0000256" key="3">
    <source>
        <dbReference type="ARBA" id="ARBA00022475"/>
    </source>
</evidence>
<keyword evidence="3" id="KW-1003">Cell membrane</keyword>
<name>A0A0D8BEC7_9ACTN</name>
<gene>
    <name evidence="8" type="ORF">FF36_03081</name>
</gene>
<dbReference type="InterPro" id="IPR007341">
    <property type="entry name" value="Transgly_assoc"/>
</dbReference>
<protein>
    <submittedName>
        <fullName evidence="8">Putative membrane protein</fullName>
    </submittedName>
</protein>
<dbReference type="Pfam" id="PF04226">
    <property type="entry name" value="Transgly_assoc"/>
    <property type="match status" value="1"/>
</dbReference>
<comment type="subcellular location">
    <subcellularLocation>
        <location evidence="1">Cell membrane</location>
        <topology evidence="1">Multi-pass membrane protein</topology>
    </subcellularLocation>
</comment>
<dbReference type="RefSeq" id="WP_044885693.1">
    <property type="nucleotide sequence ID" value="NZ_JYFN01000022.1"/>
</dbReference>
<accession>A0A0D8BEC7</accession>
<evidence type="ECO:0000256" key="5">
    <source>
        <dbReference type="ARBA" id="ARBA00022989"/>
    </source>
</evidence>
<feature type="transmembrane region" description="Helical" evidence="7">
    <location>
        <begin position="65"/>
        <end position="84"/>
    </location>
</feature>
<keyword evidence="6 7" id="KW-0472">Membrane</keyword>
<dbReference type="PATRIC" id="fig|1502723.3.peg.2470"/>
<evidence type="ECO:0000313" key="8">
    <source>
        <dbReference type="EMBL" id="KJE22551.1"/>
    </source>
</evidence>
<keyword evidence="9" id="KW-1185">Reference proteome</keyword>
<comment type="similarity">
    <text evidence="2">Belongs to the UPF0410 family.</text>
</comment>
<dbReference type="GO" id="GO:0005886">
    <property type="term" value="C:plasma membrane"/>
    <property type="evidence" value="ECO:0007669"/>
    <property type="project" value="UniProtKB-SubCell"/>
</dbReference>
<proteinExistence type="inferred from homology"/>
<keyword evidence="4 7" id="KW-0812">Transmembrane</keyword>
<dbReference type="EMBL" id="JYFN01000022">
    <property type="protein sequence ID" value="KJE22551.1"/>
    <property type="molecule type" value="Genomic_DNA"/>
</dbReference>
<evidence type="ECO:0000256" key="7">
    <source>
        <dbReference type="SAM" id="Phobius"/>
    </source>
</evidence>
<dbReference type="PANTHER" id="PTHR33884:SF3">
    <property type="entry name" value="UPF0410 PROTEIN YMGE"/>
    <property type="match status" value="1"/>
</dbReference>
<keyword evidence="5 7" id="KW-1133">Transmembrane helix</keyword>
<organism evidence="8 9">
    <name type="scientific">Frankia torreyi</name>
    <dbReference type="NCBI Taxonomy" id="1856"/>
    <lineage>
        <taxon>Bacteria</taxon>
        <taxon>Bacillati</taxon>
        <taxon>Actinomycetota</taxon>
        <taxon>Actinomycetes</taxon>
        <taxon>Frankiales</taxon>
        <taxon>Frankiaceae</taxon>
        <taxon>Frankia</taxon>
    </lineage>
</organism>
<sequence length="102" mass="10626">MVTFVVVMILLGLVAGAVARVVLPGPDPIGILGTIVVGIIGSFVGGFLGYVLFNKDVGEGALQPSGIIGSIIGAILVLLIWRNVGGHSNSRSRGRSRRYARR</sequence>
<evidence type="ECO:0000256" key="6">
    <source>
        <dbReference type="ARBA" id="ARBA00023136"/>
    </source>
</evidence>
<reference evidence="8 9" key="2">
    <citation type="journal article" date="2016" name="Genome Announc.">
        <title>Permanent Draft Genome Sequences for Two Variants of Frankia sp. Strain CpI1, the First Frankia Strain Isolated from Root Nodules of Comptonia peregrina.</title>
        <authorList>
            <person name="Oshone R."/>
            <person name="Hurst S.G.IV."/>
            <person name="Abebe-Akele F."/>
            <person name="Simpson S."/>
            <person name="Morris K."/>
            <person name="Thomas W.K."/>
            <person name="Tisa L.S."/>
        </authorList>
    </citation>
    <scope>NUCLEOTIDE SEQUENCE [LARGE SCALE GENOMIC DNA]</scope>
    <source>
        <strain evidence="9">CpI1-S</strain>
    </source>
</reference>
<evidence type="ECO:0000313" key="9">
    <source>
        <dbReference type="Proteomes" id="UP000032545"/>
    </source>
</evidence>